<evidence type="ECO:0000256" key="6">
    <source>
        <dbReference type="PROSITE-ProRule" id="PRU01240"/>
    </source>
</evidence>
<organism evidence="9 10">
    <name type="scientific">Fervidibacillus albus</name>
    <dbReference type="NCBI Taxonomy" id="2980026"/>
    <lineage>
        <taxon>Bacteria</taxon>
        <taxon>Bacillati</taxon>
        <taxon>Bacillota</taxon>
        <taxon>Bacilli</taxon>
        <taxon>Bacillales</taxon>
        <taxon>Bacillaceae</taxon>
        <taxon>Fervidibacillus</taxon>
    </lineage>
</organism>
<keyword evidence="2 6" id="KW-0645">Protease</keyword>
<dbReference type="PROSITE" id="PS51892">
    <property type="entry name" value="SUBTILASE"/>
    <property type="match status" value="1"/>
</dbReference>
<evidence type="ECO:0000313" key="10">
    <source>
        <dbReference type="Proteomes" id="UP001164718"/>
    </source>
</evidence>
<keyword evidence="4 6" id="KW-0720">Serine protease</keyword>
<dbReference type="SUPFAM" id="SSF52743">
    <property type="entry name" value="Subtilisin-like"/>
    <property type="match status" value="1"/>
</dbReference>
<dbReference type="InterPro" id="IPR050131">
    <property type="entry name" value="Peptidase_S8_subtilisin-like"/>
</dbReference>
<evidence type="ECO:0000256" key="3">
    <source>
        <dbReference type="ARBA" id="ARBA00022801"/>
    </source>
</evidence>
<dbReference type="InterPro" id="IPR000209">
    <property type="entry name" value="Peptidase_S8/S53_dom"/>
</dbReference>
<dbReference type="InterPro" id="IPR023827">
    <property type="entry name" value="Peptidase_S8_Asp-AS"/>
</dbReference>
<dbReference type="Gene3D" id="3.40.50.200">
    <property type="entry name" value="Peptidase S8/S53 domain"/>
    <property type="match status" value="1"/>
</dbReference>
<dbReference type="Gene3D" id="3.50.30.30">
    <property type="match status" value="1"/>
</dbReference>
<feature type="active site" description="Charge relay system" evidence="5 6">
    <location>
        <position position="20"/>
    </location>
</feature>
<dbReference type="CDD" id="cd07474">
    <property type="entry name" value="Peptidases_S8_subtilisin_Vpr-like"/>
    <property type="match status" value="1"/>
</dbReference>
<keyword evidence="3 6" id="KW-0378">Hydrolase</keyword>
<dbReference type="KEGG" id="faf:OE104_14245"/>
<gene>
    <name evidence="9" type="ORF">OE104_14245</name>
</gene>
<dbReference type="PRINTS" id="PR00723">
    <property type="entry name" value="SUBTILISIN"/>
</dbReference>
<evidence type="ECO:0000256" key="4">
    <source>
        <dbReference type="ARBA" id="ARBA00022825"/>
    </source>
</evidence>
<keyword evidence="10" id="KW-1185">Reference proteome</keyword>
<protein>
    <submittedName>
        <fullName evidence="9">S8 family serine peptidase</fullName>
    </submittedName>
</protein>
<evidence type="ECO:0000313" key="9">
    <source>
        <dbReference type="EMBL" id="WAA11379.1"/>
    </source>
</evidence>
<dbReference type="EMBL" id="CP106878">
    <property type="protein sequence ID" value="WAA11379.1"/>
    <property type="molecule type" value="Genomic_DNA"/>
</dbReference>
<dbReference type="Proteomes" id="UP001164718">
    <property type="component" value="Chromosome"/>
</dbReference>
<reference evidence="9" key="1">
    <citation type="submission" date="2022-09" db="EMBL/GenBank/DDBJ databases">
        <title>Complete Genomes of Fervidibacillus albus and Fervidibacillus halotolerans isolated from tidal flat sediments.</title>
        <authorList>
            <person name="Kwon K.K."/>
            <person name="Yang S.-H."/>
            <person name="Park M.J."/>
            <person name="Oh H.-M."/>
        </authorList>
    </citation>
    <scope>NUCLEOTIDE SEQUENCE</scope>
    <source>
        <strain evidence="9">MEBiC13591</strain>
    </source>
</reference>
<accession>A0A9E8LZ41</accession>
<dbReference type="GO" id="GO:0006508">
    <property type="term" value="P:proteolysis"/>
    <property type="evidence" value="ECO:0007669"/>
    <property type="project" value="UniProtKB-KW"/>
</dbReference>
<dbReference type="Pfam" id="PF00082">
    <property type="entry name" value="Peptidase_S8"/>
    <property type="match status" value="1"/>
</dbReference>
<comment type="similarity">
    <text evidence="1 6 7">Belongs to the peptidase S8 family.</text>
</comment>
<dbReference type="InterPro" id="IPR022398">
    <property type="entry name" value="Peptidase_S8_His-AS"/>
</dbReference>
<dbReference type="InterPro" id="IPR023828">
    <property type="entry name" value="Peptidase_S8_Ser-AS"/>
</dbReference>
<dbReference type="PANTHER" id="PTHR43806">
    <property type="entry name" value="PEPTIDASE S8"/>
    <property type="match status" value="1"/>
</dbReference>
<proteinExistence type="inferred from homology"/>
<evidence type="ECO:0000256" key="7">
    <source>
        <dbReference type="RuleBase" id="RU003355"/>
    </source>
</evidence>
<dbReference type="PROSITE" id="PS00138">
    <property type="entry name" value="SUBTILASE_SER"/>
    <property type="match status" value="1"/>
</dbReference>
<evidence type="ECO:0000256" key="2">
    <source>
        <dbReference type="ARBA" id="ARBA00022670"/>
    </source>
</evidence>
<feature type="domain" description="Peptidase S8/S53" evidence="8">
    <location>
        <begin position="11"/>
        <end position="392"/>
    </location>
</feature>
<evidence type="ECO:0000256" key="1">
    <source>
        <dbReference type="ARBA" id="ARBA00011073"/>
    </source>
</evidence>
<name>A0A9E8LZ41_9BACI</name>
<dbReference type="InterPro" id="IPR034213">
    <property type="entry name" value="S8_Vpr-like"/>
</dbReference>
<evidence type="ECO:0000259" key="8">
    <source>
        <dbReference type="Pfam" id="PF00082"/>
    </source>
</evidence>
<feature type="active site" description="Charge relay system" evidence="5 6">
    <location>
        <position position="343"/>
    </location>
</feature>
<dbReference type="PANTHER" id="PTHR43806:SF65">
    <property type="entry name" value="SERINE PROTEASE APRX"/>
    <property type="match status" value="1"/>
</dbReference>
<sequence length="607" mass="67233">MTDEKGERLTGKGIKVGIIDTGIDYTHPDLFRNYEKGYDFVDRDEDPLEKDVGTIHGTHVAGIIAANGKMVGMAPDARLYVYRALGADGRGTTEQILAAIDQAIKDGVDILNLSLGIQINGPDLPTSIAIDAAVKRGIVAVVSSGNAGPHLWTVGSPGTSQKAISVGASTPPLKIPYLEYRGSYFPLKTIQSFGRWDFFRSYPLRHENDYKGPETNGDALVLVEKGGDLLSEKIKMLADEGVKGAIVTGYSEEELGTYVNDFQSSIPISVYALSEEDGHILKDLMKRKTFARLLWKREEDVLAPFSSRGPVPSTWNIKPDLLAPGVSITSTVPGGYLTLHGTSMAAPHVTGACALLKQKHPDWSPEKIKAVLMNTSTLLQENRYKTFEQGAGRIRVDEAFRTETIVEPGAIVFGKATENTFEKTSASVTVENISEQPIRYTFHYPNGEDNVLWDFPPPFYLKPGEKKTIDLSVRLKTFSKTKEMEEGYIEMNAGKQTFRIPYLYVINEPNYPRIMFFTVEGNKRGTIRYEMYLPGGAEQLWIILLDPLTGGVIRYIKEEKGVHKGLSVKEIELKEAIPPGTYLAIAIAKKSGREDYLQQWVDIPMEE</sequence>
<dbReference type="InterPro" id="IPR015500">
    <property type="entry name" value="Peptidase_S8_subtilisin-rel"/>
</dbReference>
<dbReference type="InterPro" id="IPR036852">
    <property type="entry name" value="Peptidase_S8/S53_dom_sf"/>
</dbReference>
<dbReference type="AlphaFoldDB" id="A0A9E8LZ41"/>
<evidence type="ECO:0000256" key="5">
    <source>
        <dbReference type="PIRSR" id="PIRSR615500-1"/>
    </source>
</evidence>
<dbReference type="PROSITE" id="PS00136">
    <property type="entry name" value="SUBTILASE_ASP"/>
    <property type="match status" value="1"/>
</dbReference>
<dbReference type="PROSITE" id="PS00137">
    <property type="entry name" value="SUBTILASE_HIS"/>
    <property type="match status" value="1"/>
</dbReference>
<dbReference type="GO" id="GO:0004252">
    <property type="term" value="F:serine-type endopeptidase activity"/>
    <property type="evidence" value="ECO:0007669"/>
    <property type="project" value="UniProtKB-UniRule"/>
</dbReference>
<feature type="active site" description="Charge relay system" evidence="5 6">
    <location>
        <position position="56"/>
    </location>
</feature>